<evidence type="ECO:0000259" key="4">
    <source>
        <dbReference type="PROSITE" id="PS50026"/>
    </source>
</evidence>
<keyword evidence="2" id="KW-0245">EGF-like domain</keyword>
<evidence type="ECO:0000256" key="3">
    <source>
        <dbReference type="PROSITE-ProRule" id="PRU00302"/>
    </source>
</evidence>
<evidence type="ECO:0000256" key="2">
    <source>
        <dbReference type="PROSITE-ProRule" id="PRU00076"/>
    </source>
</evidence>
<dbReference type="Gene3D" id="2.10.25.10">
    <property type="entry name" value="Laminin"/>
    <property type="match status" value="2"/>
</dbReference>
<dbReference type="SUPFAM" id="SSF57535">
    <property type="entry name" value="Complement control module/SCR domain"/>
    <property type="match status" value="2"/>
</dbReference>
<dbReference type="Pfam" id="PF00008">
    <property type="entry name" value="EGF"/>
    <property type="match status" value="1"/>
</dbReference>
<comment type="caution">
    <text evidence="2">Lacks conserved residue(s) required for the propagation of feature annotation.</text>
</comment>
<dbReference type="PANTHER" id="PTHR46839:SF2">
    <property type="entry name" value="SUSHI DOMAIN-CONTAINING PROTEIN 6"/>
    <property type="match status" value="1"/>
</dbReference>
<keyword evidence="7" id="KW-1185">Reference proteome</keyword>
<dbReference type="InterPro" id="IPR035976">
    <property type="entry name" value="Sushi/SCR/CCP_sf"/>
</dbReference>
<reference evidence="7" key="1">
    <citation type="submission" date="2020-01" db="EMBL/GenBank/DDBJ databases">
        <title>Draft genome sequence of the Termite Coptotermes fromosanus.</title>
        <authorList>
            <person name="Itakura S."/>
            <person name="Yosikawa Y."/>
            <person name="Umezawa K."/>
        </authorList>
    </citation>
    <scope>NUCLEOTIDE SEQUENCE [LARGE SCALE GENOMIC DNA]</scope>
</reference>
<feature type="domain" description="EGF-like" evidence="4">
    <location>
        <begin position="313"/>
        <end position="349"/>
    </location>
</feature>
<comment type="caution">
    <text evidence="6">The sequence shown here is derived from an EMBL/GenBank/DDBJ whole genome shotgun (WGS) entry which is preliminary data.</text>
</comment>
<dbReference type="SMART" id="SM00181">
    <property type="entry name" value="EGF"/>
    <property type="match status" value="2"/>
</dbReference>
<evidence type="ECO:0008006" key="8">
    <source>
        <dbReference type="Google" id="ProtNLM"/>
    </source>
</evidence>
<dbReference type="SMART" id="SM00032">
    <property type="entry name" value="CCP"/>
    <property type="match status" value="2"/>
</dbReference>
<evidence type="ECO:0000313" key="6">
    <source>
        <dbReference type="EMBL" id="GFG28381.1"/>
    </source>
</evidence>
<dbReference type="PANTHER" id="PTHR46839">
    <property type="entry name" value="SUSHI DOMAIN-CONTAINING PROTEIN 6"/>
    <property type="match status" value="1"/>
</dbReference>
<dbReference type="InParanoid" id="A0A6L2P833"/>
<accession>A0A6L2P833</accession>
<dbReference type="GO" id="GO:0006974">
    <property type="term" value="P:DNA damage response"/>
    <property type="evidence" value="ECO:0007669"/>
    <property type="project" value="TreeGrafter"/>
</dbReference>
<gene>
    <name evidence="6" type="ORF">Cfor_01753</name>
</gene>
<organism evidence="6 7">
    <name type="scientific">Coptotermes formosanus</name>
    <name type="common">Formosan subterranean termite</name>
    <dbReference type="NCBI Taxonomy" id="36987"/>
    <lineage>
        <taxon>Eukaryota</taxon>
        <taxon>Metazoa</taxon>
        <taxon>Ecdysozoa</taxon>
        <taxon>Arthropoda</taxon>
        <taxon>Hexapoda</taxon>
        <taxon>Insecta</taxon>
        <taxon>Pterygota</taxon>
        <taxon>Neoptera</taxon>
        <taxon>Polyneoptera</taxon>
        <taxon>Dictyoptera</taxon>
        <taxon>Blattodea</taxon>
        <taxon>Blattoidea</taxon>
        <taxon>Termitoidae</taxon>
        <taxon>Rhinotermitidae</taxon>
        <taxon>Coptotermes</taxon>
    </lineage>
</organism>
<dbReference type="PROSITE" id="PS50026">
    <property type="entry name" value="EGF_3"/>
    <property type="match status" value="2"/>
</dbReference>
<dbReference type="SUPFAM" id="SSF57196">
    <property type="entry name" value="EGF/Laminin"/>
    <property type="match status" value="2"/>
</dbReference>
<keyword evidence="1 2" id="KW-1015">Disulfide bond</keyword>
<dbReference type="EMBL" id="BLKM01009851">
    <property type="protein sequence ID" value="GFG28381.1"/>
    <property type="molecule type" value="Genomic_DNA"/>
</dbReference>
<dbReference type="OrthoDB" id="406096at2759"/>
<proteinExistence type="predicted"/>
<feature type="domain" description="Sushi" evidence="5">
    <location>
        <begin position="114"/>
        <end position="172"/>
    </location>
</feature>
<dbReference type="InterPro" id="IPR042866">
    <property type="entry name" value="SUSD6"/>
</dbReference>
<feature type="domain" description="EGF-like" evidence="4">
    <location>
        <begin position="274"/>
        <end position="310"/>
    </location>
</feature>
<evidence type="ECO:0000256" key="1">
    <source>
        <dbReference type="ARBA" id="ARBA00023157"/>
    </source>
</evidence>
<dbReference type="CDD" id="cd00033">
    <property type="entry name" value="CCP"/>
    <property type="match status" value="2"/>
</dbReference>
<feature type="domain" description="Sushi" evidence="5">
    <location>
        <begin position="187"/>
        <end position="250"/>
    </location>
</feature>
<evidence type="ECO:0000313" key="7">
    <source>
        <dbReference type="Proteomes" id="UP000502823"/>
    </source>
</evidence>
<dbReference type="AlphaFoldDB" id="A0A6L2P833"/>
<dbReference type="Gene3D" id="2.10.70.10">
    <property type="entry name" value="Complement Module, domain 1"/>
    <property type="match status" value="2"/>
</dbReference>
<sequence length="375" mass="41237">MLQSNYATLDAGLKAVQDAPDFSSPEKMCVRCPEDRSVLAAKGTTFTLVESPAVKPCHNTPATRAKLSEVRVESLFGPRPGTTVGEGSYNMLIRLIHNREQLTMCKYHYHVTVRKCPPLHLPEHAHGSCSLNNAWGSRCQLTCSQGYKLVGHDVTECGDKLKWTNPLPQCRAVKGCPLPMSPEHGRLSCETPERGEGSDINSSGDMLDEGSVCRYVCDPGYTVPPLQAHLAVIRCRSHSWNSTTDPSCQAETANMPQVVLADAQYRHALRHHRKRASCWANPCQGGGTCLNGPHPSKPMLCICPPDREGEYCERARCQEELCENGGRCMVHGDKAVCYCPPDFTGPRCQVSQVSDNRVYSTDAIPVINKSYTLAH</sequence>
<feature type="disulfide bond" evidence="2">
    <location>
        <begin position="339"/>
        <end position="348"/>
    </location>
</feature>
<dbReference type="PROSITE" id="PS00022">
    <property type="entry name" value="EGF_1"/>
    <property type="match status" value="1"/>
</dbReference>
<protein>
    <recommendedName>
        <fullName evidence="8">Sushi domain-containing protein</fullName>
    </recommendedName>
</protein>
<evidence type="ECO:0000259" key="5">
    <source>
        <dbReference type="PROSITE" id="PS50923"/>
    </source>
</evidence>
<dbReference type="Proteomes" id="UP000502823">
    <property type="component" value="Unassembled WGS sequence"/>
</dbReference>
<keyword evidence="3" id="KW-0768">Sushi</keyword>
<feature type="disulfide bond" evidence="3">
    <location>
        <begin position="143"/>
        <end position="170"/>
    </location>
</feature>
<dbReference type="InterPro" id="IPR000436">
    <property type="entry name" value="Sushi_SCR_CCP_dom"/>
</dbReference>
<dbReference type="InterPro" id="IPR000742">
    <property type="entry name" value="EGF"/>
</dbReference>
<dbReference type="PROSITE" id="PS50923">
    <property type="entry name" value="SUSHI"/>
    <property type="match status" value="2"/>
</dbReference>
<name>A0A6L2P833_COPFO</name>
<dbReference type="Pfam" id="PF00084">
    <property type="entry name" value="Sushi"/>
    <property type="match status" value="2"/>
</dbReference>